<sequence length="89" mass="10238">MTFCTTGRMQRTQHQPLWGRQLGQTGPYWRVRAILVTWLFLTTPLLWTITCIQPQLDVHRAFIFMTGKTYSPLGSLSLLLSTLLSTRAL</sequence>
<organism evidence="2">
    <name type="scientific">Rhizophora mucronata</name>
    <name type="common">Asiatic mangrove</name>
    <dbReference type="NCBI Taxonomy" id="61149"/>
    <lineage>
        <taxon>Eukaryota</taxon>
        <taxon>Viridiplantae</taxon>
        <taxon>Streptophyta</taxon>
        <taxon>Embryophyta</taxon>
        <taxon>Tracheophyta</taxon>
        <taxon>Spermatophyta</taxon>
        <taxon>Magnoliopsida</taxon>
        <taxon>eudicotyledons</taxon>
        <taxon>Gunneridae</taxon>
        <taxon>Pentapetalae</taxon>
        <taxon>rosids</taxon>
        <taxon>fabids</taxon>
        <taxon>Malpighiales</taxon>
        <taxon>Rhizophoraceae</taxon>
        <taxon>Rhizophora</taxon>
    </lineage>
</organism>
<evidence type="ECO:0000313" key="2">
    <source>
        <dbReference type="EMBL" id="MBX44920.1"/>
    </source>
</evidence>
<protein>
    <submittedName>
        <fullName evidence="2">Uncharacterized protein</fullName>
    </submittedName>
</protein>
<keyword evidence="1" id="KW-1133">Transmembrane helix</keyword>
<reference evidence="2" key="1">
    <citation type="submission" date="2018-02" db="EMBL/GenBank/DDBJ databases">
        <title>Rhizophora mucronata_Transcriptome.</title>
        <authorList>
            <person name="Meera S.P."/>
            <person name="Sreeshan A."/>
            <person name="Augustine A."/>
        </authorList>
    </citation>
    <scope>NUCLEOTIDE SEQUENCE</scope>
    <source>
        <tissue evidence="2">Leaf</tissue>
    </source>
</reference>
<name>A0A2P2NR84_RHIMU</name>
<keyword evidence="1" id="KW-0472">Membrane</keyword>
<dbReference type="AlphaFoldDB" id="A0A2P2NR84"/>
<dbReference type="EMBL" id="GGEC01064436">
    <property type="protein sequence ID" value="MBX44920.1"/>
    <property type="molecule type" value="Transcribed_RNA"/>
</dbReference>
<keyword evidence="1" id="KW-0812">Transmembrane</keyword>
<evidence type="ECO:0000256" key="1">
    <source>
        <dbReference type="SAM" id="Phobius"/>
    </source>
</evidence>
<accession>A0A2P2NR84</accession>
<feature type="transmembrane region" description="Helical" evidence="1">
    <location>
        <begin position="61"/>
        <end position="84"/>
    </location>
</feature>
<feature type="transmembrane region" description="Helical" evidence="1">
    <location>
        <begin position="29"/>
        <end position="49"/>
    </location>
</feature>
<proteinExistence type="predicted"/>